<feature type="domain" description="ABC transmembrane type-1" evidence="13">
    <location>
        <begin position="612"/>
        <end position="846"/>
    </location>
</feature>
<feature type="domain" description="ABC transmembrane type-1" evidence="13">
    <location>
        <begin position="26"/>
        <end position="210"/>
    </location>
</feature>
<feature type="compositionally biased region" description="Basic and acidic residues" evidence="10">
    <location>
        <begin position="565"/>
        <end position="586"/>
    </location>
</feature>
<dbReference type="CDD" id="cd03228">
    <property type="entry name" value="ABCC_MRP_Like"/>
    <property type="match status" value="1"/>
</dbReference>
<evidence type="ECO:0000256" key="11">
    <source>
        <dbReference type="SAM" id="Phobius"/>
    </source>
</evidence>
<feature type="transmembrane region" description="Helical" evidence="11">
    <location>
        <begin position="825"/>
        <end position="850"/>
    </location>
</feature>
<feature type="transmembrane region" description="Helical" evidence="11">
    <location>
        <begin position="56"/>
        <end position="72"/>
    </location>
</feature>
<protein>
    <submittedName>
        <fullName evidence="14">Uncharacterized protein</fullName>
    </submittedName>
</protein>
<keyword evidence="4 11" id="KW-0812">Transmembrane</keyword>
<evidence type="ECO:0000256" key="3">
    <source>
        <dbReference type="ARBA" id="ARBA00022448"/>
    </source>
</evidence>
<dbReference type="SUPFAM" id="SSF90123">
    <property type="entry name" value="ABC transporter transmembrane region"/>
    <property type="match status" value="2"/>
</dbReference>
<dbReference type="InterPro" id="IPR003439">
    <property type="entry name" value="ABC_transporter-like_ATP-bd"/>
</dbReference>
<organism evidence="14">
    <name type="scientific">uncultured Desulfobacteraceae bacterium</name>
    <dbReference type="NCBI Taxonomy" id="218296"/>
    <lineage>
        <taxon>Bacteria</taxon>
        <taxon>Pseudomonadati</taxon>
        <taxon>Thermodesulfobacteriota</taxon>
        <taxon>Desulfobacteria</taxon>
        <taxon>Desulfobacterales</taxon>
        <taxon>Desulfobacteraceae</taxon>
        <taxon>environmental samples</taxon>
    </lineage>
</organism>
<evidence type="ECO:0000256" key="10">
    <source>
        <dbReference type="SAM" id="MobiDB-lite"/>
    </source>
</evidence>
<evidence type="ECO:0000256" key="4">
    <source>
        <dbReference type="ARBA" id="ARBA00022692"/>
    </source>
</evidence>
<dbReference type="SUPFAM" id="SSF52540">
    <property type="entry name" value="P-loop containing nucleoside triphosphate hydrolases"/>
    <property type="match status" value="2"/>
</dbReference>
<accession>A0A484HER0</accession>
<dbReference type="Pfam" id="PF00005">
    <property type="entry name" value="ABC_tran"/>
    <property type="match status" value="2"/>
</dbReference>
<keyword evidence="3" id="KW-0813">Transport</keyword>
<dbReference type="PANTHER" id="PTHR24223">
    <property type="entry name" value="ATP-BINDING CASSETTE SUB-FAMILY C"/>
    <property type="match status" value="1"/>
</dbReference>
<feature type="transmembrane region" description="Helical" evidence="11">
    <location>
        <begin position="639"/>
        <end position="658"/>
    </location>
</feature>
<evidence type="ECO:0000256" key="8">
    <source>
        <dbReference type="ARBA" id="ARBA00022989"/>
    </source>
</evidence>
<evidence type="ECO:0000259" key="12">
    <source>
        <dbReference type="PROSITE" id="PS50893"/>
    </source>
</evidence>
<dbReference type="GO" id="GO:0005774">
    <property type="term" value="C:vacuolar membrane"/>
    <property type="evidence" value="ECO:0007669"/>
    <property type="project" value="UniProtKB-SubCell"/>
</dbReference>
<keyword evidence="6" id="KW-0547">Nucleotide-binding</keyword>
<sequence>MPKGGKILNLFDFLWSTSRRATLNIIILSVMNGISGGILLILLPGAALNIDSNEQLVFYSLALPVMTILFLVSRHLSQQKTEALAGRGVEDMVMRISNTVRHAEFQEFEKFKRSDILLGIADAQVISDAADKNMQFLQSYIILFIGWLYIFVFLSPFFGIFILLARLLLILLQEMFRKIIASLAREQLEEETDMFTAFQNHLYGFKELKFNLGKNKDIFNNHLLPRIEAVKEKRVLSRRYGTELSLTSMLFHMLIMVCCASFPMSLAPDDITRIIIIIFFVLQNDMLINASTHSIAEGTAALEKLSRLFDLDALKKSCENISSPSRKTVGGFKSIVVEDVCFAYPDPLNGQGFSVRIENLTVRSGEITFIVGGNGSGKSTFINVLTGLCEPDEGVIKMNDRPTVMSERRHMFSAVFSDFHLFDQFYGLDVVDEESVREMLRLTELEGKTRYDQGSFTTLDLSTGQRKRLALIVAMMEDRPIFVFDEWAADQDPHFRNYFYENILPSLKKKGKTVVAITHDDRYFHIADQVIRMDSGLIVEKWRPEQKKPVHPLFLHTPGAFSTEEEPRLSSEDVFHEDQSAEEKQEREFKREGTLKQLRKIFRKERDAAKKILFLLPLFTFSLVSLAVILIQMQGQGQIASASYLKFALFIILLVMAFRQLQKTFHQAVENRISALRVNVMEHVRKTDLLTLKKVGAGRIYTALTSDIRAVSTTSDIILFCLQGGVRTTMIYAYIGLLYPPACVMMILLTVIGAFVYFFNHTKMIGLFDKTRDQEKKLFEAVSHLLEGFRELKLNDKKSDDFYNRSIRRHASRLRQLKLRSVHYYANNATVTYGFWKAILLIMILVMPLFGFPREILPVSVALVLTMPLRQIIDRYSQFHMAYLSILRLFRFENSMKGLGEEPSEAVSPVESDAYKEIRYKNISFTYSTKDNRPFSVGPISISFKAGEIIFITGGNGSGKSTLLNVITGLYNSDSGRVFIDNREVDIRLHRELFGPIFTDFHLFDRFYGMEKIDEAKLNGLLRRFRLENLVKCVDGKFSSLHLSTGQKKRLALIIAIMEDKPVYIFDEWAADQDPHFRKFFYKTLLPEFKAQGKTVIAVSHDDRYFHAADRALHLECGRLVDSKIFFKKGDVT</sequence>
<evidence type="ECO:0000256" key="6">
    <source>
        <dbReference type="ARBA" id="ARBA00022741"/>
    </source>
</evidence>
<gene>
    <name evidence="14" type="ORF">EPICR_130020</name>
</gene>
<dbReference type="PROSITE" id="PS50929">
    <property type="entry name" value="ABC_TM1F"/>
    <property type="match status" value="2"/>
</dbReference>
<keyword evidence="5" id="KW-0677">Repeat</keyword>
<evidence type="ECO:0000256" key="5">
    <source>
        <dbReference type="ARBA" id="ARBA00022737"/>
    </source>
</evidence>
<dbReference type="InterPro" id="IPR050173">
    <property type="entry name" value="ABC_transporter_C-like"/>
</dbReference>
<dbReference type="GO" id="GO:0016887">
    <property type="term" value="F:ATP hydrolysis activity"/>
    <property type="evidence" value="ECO:0007669"/>
    <property type="project" value="InterPro"/>
</dbReference>
<dbReference type="PANTHER" id="PTHR24223:SF443">
    <property type="entry name" value="MULTIDRUG-RESISTANCE LIKE PROTEIN 1, ISOFORM I"/>
    <property type="match status" value="1"/>
</dbReference>
<evidence type="ECO:0000256" key="1">
    <source>
        <dbReference type="ARBA" id="ARBA00004128"/>
    </source>
</evidence>
<evidence type="ECO:0000256" key="2">
    <source>
        <dbReference type="ARBA" id="ARBA00004651"/>
    </source>
</evidence>
<proteinExistence type="predicted"/>
<keyword evidence="7" id="KW-0067">ATP-binding</keyword>
<feature type="region of interest" description="Disordered" evidence="10">
    <location>
        <begin position="562"/>
        <end position="586"/>
    </location>
</feature>
<dbReference type="PROSITE" id="PS50893">
    <property type="entry name" value="ABC_TRANSPORTER_2"/>
    <property type="match status" value="2"/>
</dbReference>
<dbReference type="AlphaFoldDB" id="A0A484HER0"/>
<dbReference type="EMBL" id="CAACVI010000005">
    <property type="protein sequence ID" value="VEN73203.1"/>
    <property type="molecule type" value="Genomic_DNA"/>
</dbReference>
<reference evidence="14" key="1">
    <citation type="submission" date="2019-01" db="EMBL/GenBank/DDBJ databases">
        <authorList>
            <consortium name="Genoscope - CEA"/>
            <person name="William W."/>
        </authorList>
    </citation>
    <scope>NUCLEOTIDE SEQUENCE</scope>
    <source>
        <strain evidence="14">CR-1</strain>
    </source>
</reference>
<evidence type="ECO:0000256" key="7">
    <source>
        <dbReference type="ARBA" id="ARBA00022840"/>
    </source>
</evidence>
<dbReference type="GO" id="GO:0005524">
    <property type="term" value="F:ATP binding"/>
    <property type="evidence" value="ECO:0007669"/>
    <property type="project" value="UniProtKB-KW"/>
</dbReference>
<feature type="transmembrane region" description="Helical" evidence="11">
    <location>
        <begin position="21"/>
        <end position="44"/>
    </location>
</feature>
<feature type="domain" description="ABC transporter" evidence="12">
    <location>
        <begin position="918"/>
        <end position="1132"/>
    </location>
</feature>
<name>A0A484HER0_9BACT</name>
<dbReference type="GO" id="GO:0140359">
    <property type="term" value="F:ABC-type transporter activity"/>
    <property type="evidence" value="ECO:0007669"/>
    <property type="project" value="InterPro"/>
</dbReference>
<dbReference type="InterPro" id="IPR036640">
    <property type="entry name" value="ABC1_TM_sf"/>
</dbReference>
<feature type="domain" description="ABC transporter" evidence="12">
    <location>
        <begin position="335"/>
        <end position="560"/>
    </location>
</feature>
<feature type="transmembrane region" description="Helical" evidence="11">
    <location>
        <begin position="741"/>
        <end position="760"/>
    </location>
</feature>
<keyword evidence="9 11" id="KW-0472">Membrane</keyword>
<dbReference type="Gene3D" id="3.40.50.300">
    <property type="entry name" value="P-loop containing nucleotide triphosphate hydrolases"/>
    <property type="match status" value="2"/>
</dbReference>
<dbReference type="SMART" id="SM00382">
    <property type="entry name" value="AAA"/>
    <property type="match status" value="2"/>
</dbReference>
<feature type="transmembrane region" description="Helical" evidence="11">
    <location>
        <begin position="136"/>
        <end position="152"/>
    </location>
</feature>
<dbReference type="InterPro" id="IPR027417">
    <property type="entry name" value="P-loop_NTPase"/>
</dbReference>
<dbReference type="InterPro" id="IPR003593">
    <property type="entry name" value="AAA+_ATPase"/>
</dbReference>
<keyword evidence="8 11" id="KW-1133">Transmembrane helix</keyword>
<feature type="transmembrane region" description="Helical" evidence="11">
    <location>
        <begin position="612"/>
        <end position="633"/>
    </location>
</feature>
<comment type="subcellular location">
    <subcellularLocation>
        <location evidence="2">Cell membrane</location>
        <topology evidence="2">Multi-pass membrane protein</topology>
    </subcellularLocation>
    <subcellularLocation>
        <location evidence="1">Vacuole membrane</location>
        <topology evidence="1">Multi-pass membrane protein</topology>
    </subcellularLocation>
</comment>
<dbReference type="InterPro" id="IPR011527">
    <property type="entry name" value="ABC1_TM_dom"/>
</dbReference>
<evidence type="ECO:0000259" key="13">
    <source>
        <dbReference type="PROSITE" id="PS50929"/>
    </source>
</evidence>
<dbReference type="Pfam" id="PF00664">
    <property type="entry name" value="ABC_membrane"/>
    <property type="match status" value="1"/>
</dbReference>
<evidence type="ECO:0000313" key="14">
    <source>
        <dbReference type="EMBL" id="VEN73203.1"/>
    </source>
</evidence>
<dbReference type="Gene3D" id="1.20.1560.10">
    <property type="entry name" value="ABC transporter type 1, transmembrane domain"/>
    <property type="match status" value="2"/>
</dbReference>
<dbReference type="GO" id="GO:0005886">
    <property type="term" value="C:plasma membrane"/>
    <property type="evidence" value="ECO:0007669"/>
    <property type="project" value="UniProtKB-SubCell"/>
</dbReference>
<evidence type="ECO:0000256" key="9">
    <source>
        <dbReference type="ARBA" id="ARBA00023136"/>
    </source>
</evidence>